<feature type="compositionally biased region" description="Low complexity" evidence="1">
    <location>
        <begin position="9"/>
        <end position="34"/>
    </location>
</feature>
<accession>A0A8J7QB70</accession>
<gene>
    <name evidence="2" type="ORF">J3U88_27865</name>
</gene>
<protein>
    <submittedName>
        <fullName evidence="2">Uncharacterized protein</fullName>
    </submittedName>
</protein>
<feature type="region of interest" description="Disordered" evidence="1">
    <location>
        <begin position="1"/>
        <end position="48"/>
    </location>
</feature>
<evidence type="ECO:0000313" key="3">
    <source>
        <dbReference type="Proteomes" id="UP000664417"/>
    </source>
</evidence>
<keyword evidence="3" id="KW-1185">Reference proteome</keyword>
<dbReference type="Proteomes" id="UP000664417">
    <property type="component" value="Unassembled WGS sequence"/>
</dbReference>
<evidence type="ECO:0000313" key="2">
    <source>
        <dbReference type="EMBL" id="MBO1322321.1"/>
    </source>
</evidence>
<evidence type="ECO:0000256" key="1">
    <source>
        <dbReference type="SAM" id="MobiDB-lite"/>
    </source>
</evidence>
<name>A0A8J7QB70_9BACT</name>
<organism evidence="2 3">
    <name type="scientific">Acanthopleuribacter pedis</name>
    <dbReference type="NCBI Taxonomy" id="442870"/>
    <lineage>
        <taxon>Bacteria</taxon>
        <taxon>Pseudomonadati</taxon>
        <taxon>Acidobacteriota</taxon>
        <taxon>Holophagae</taxon>
        <taxon>Acanthopleuribacterales</taxon>
        <taxon>Acanthopleuribacteraceae</taxon>
        <taxon>Acanthopleuribacter</taxon>
    </lineage>
</organism>
<dbReference type="RefSeq" id="WP_207862294.1">
    <property type="nucleotide sequence ID" value="NZ_JAFREP010000034.1"/>
</dbReference>
<proteinExistence type="predicted"/>
<feature type="region of interest" description="Disordered" evidence="1">
    <location>
        <begin position="567"/>
        <end position="613"/>
    </location>
</feature>
<sequence length="730" mass="79500">MSSVSFKHNQGVNQAQQANAAPPSAFSPPTTGTGVRTNPQGGLGGGAEMTRATTETSAMAPSATRSKRIQFVQAHVKTGRGSALSAESPRELLEKKAEVVFSQVNEMVRQGIIDQRGSTTQIVSVPEFYWNDNEALLSQHDKTELLGMVQAKVREAGLPNAIFVMGSVVTSEPAELMRRVQPHHMDDLGGILDLPAGALREAQAESLSQAPEDFTTPPSQARVELAAVISLAAAMPTEDGGSQPKDLSQDVLNEAARTLNTIKENQTHLAMLIGHASPRTMTNHFEAFLAADTPRERREALGHLCPRLEFTKNADGRDKITAFQTFLRGYEGNTTELMGLARSYKRSYAPFLLARSEFSDNSRNGALERGNPALKILREGPNTDVPQLHETGRQMFKTVRNEAIVVNGDGNSAPRLVQKYNPSDIDVPSYSRAKTGDEAPLQSRSYKQFPGGTAPDMSEAELTRHLTDAGRSPQDQMVPLPRDGQQMGLVICRDIDSDHFTNHIADSLSQADVFMLISAGISEATFEKKAPHGPVVAQNDGIRVKTHTRYGNTHQKLAQKVFEQREPDGQFGPARPVPSTLKDPDGPLPGEPGKWSVSDTYHLPNTDRSRASSWPDGIGDFDVPTLKERIALYAEEVAQIEGKLSWIDSTGNAAVADRDRSQYATVTRSLPFSQAQKDAWRANPQAGPEIMAEIQAGLRSDLESADQLLQAAQRRLAQLTPPSTENQRAE</sequence>
<dbReference type="EMBL" id="JAFREP010000034">
    <property type="protein sequence ID" value="MBO1322321.1"/>
    <property type="molecule type" value="Genomic_DNA"/>
</dbReference>
<comment type="caution">
    <text evidence="2">The sequence shown here is derived from an EMBL/GenBank/DDBJ whole genome shotgun (WGS) entry which is preliminary data.</text>
</comment>
<feature type="region of interest" description="Disordered" evidence="1">
    <location>
        <begin position="410"/>
        <end position="457"/>
    </location>
</feature>
<reference evidence="2" key="1">
    <citation type="submission" date="2021-03" db="EMBL/GenBank/DDBJ databases">
        <authorList>
            <person name="Wang G."/>
        </authorList>
    </citation>
    <scope>NUCLEOTIDE SEQUENCE</scope>
    <source>
        <strain evidence="2">KCTC 12899</strain>
    </source>
</reference>
<dbReference type="AlphaFoldDB" id="A0A8J7QB70"/>